<evidence type="ECO:0000313" key="2">
    <source>
        <dbReference type="EMBL" id="OEU17746.1"/>
    </source>
</evidence>
<dbReference type="InParanoid" id="A0A1E7FHT9"/>
<dbReference type="EMBL" id="KV784357">
    <property type="protein sequence ID" value="OEU17746.1"/>
    <property type="molecule type" value="Genomic_DNA"/>
</dbReference>
<name>A0A1E7FHT9_9STRA</name>
<dbReference type="OrthoDB" id="202664at2759"/>
<feature type="compositionally biased region" description="Polar residues" evidence="1">
    <location>
        <begin position="7"/>
        <end position="23"/>
    </location>
</feature>
<dbReference type="AlphaFoldDB" id="A0A1E7FHT9"/>
<feature type="region of interest" description="Disordered" evidence="1">
    <location>
        <begin position="1"/>
        <end position="23"/>
    </location>
</feature>
<sequence>MGKKSKQQNGQQPRKGPSTSSQPAVVAAAVAAAPIIFYPSDGPSNVELLQTKSASLQAKLETLTKHGMENNRAGFVKEFVPLDLSEMDANLYLQDLTTAFEAETHWTNLISEIAAIRCGKGVDRIEGDQITKAVFYFEHPLLAGCDREVAFCCRGGEWRAEG</sequence>
<keyword evidence="3" id="KW-1185">Reference proteome</keyword>
<reference evidence="2 3" key="1">
    <citation type="submission" date="2016-09" db="EMBL/GenBank/DDBJ databases">
        <title>Extensive genetic diversity and differential bi-allelic expression allows diatom success in the polar Southern Ocean.</title>
        <authorList>
            <consortium name="DOE Joint Genome Institute"/>
            <person name="Mock T."/>
            <person name="Otillar R.P."/>
            <person name="Strauss J."/>
            <person name="Dupont C."/>
            <person name="Frickenhaus S."/>
            <person name="Maumus F."/>
            <person name="Mcmullan M."/>
            <person name="Sanges R."/>
            <person name="Schmutz J."/>
            <person name="Toseland A."/>
            <person name="Valas R."/>
            <person name="Veluchamy A."/>
            <person name="Ward B.J."/>
            <person name="Allen A."/>
            <person name="Barry K."/>
            <person name="Falciatore A."/>
            <person name="Ferrante M."/>
            <person name="Fortunato A.E."/>
            <person name="Gloeckner G."/>
            <person name="Gruber A."/>
            <person name="Hipkin R."/>
            <person name="Janech M."/>
            <person name="Kroth P."/>
            <person name="Leese F."/>
            <person name="Lindquist E."/>
            <person name="Lyon B.R."/>
            <person name="Martin J."/>
            <person name="Mayer C."/>
            <person name="Parker M."/>
            <person name="Quesneville H."/>
            <person name="Raymond J."/>
            <person name="Uhlig C."/>
            <person name="Valentin K.U."/>
            <person name="Worden A.Z."/>
            <person name="Armbrust E.V."/>
            <person name="Bowler C."/>
            <person name="Green B."/>
            <person name="Moulton V."/>
            <person name="Van Oosterhout C."/>
            <person name="Grigoriev I."/>
        </authorList>
    </citation>
    <scope>NUCLEOTIDE SEQUENCE [LARGE SCALE GENOMIC DNA]</scope>
    <source>
        <strain evidence="2 3">CCMP1102</strain>
    </source>
</reference>
<dbReference type="KEGG" id="fcy:FRACYDRAFT_225404"/>
<evidence type="ECO:0000256" key="1">
    <source>
        <dbReference type="SAM" id="MobiDB-lite"/>
    </source>
</evidence>
<proteinExistence type="predicted"/>
<gene>
    <name evidence="2" type="ORF">FRACYDRAFT_225404</name>
</gene>
<accession>A0A1E7FHT9</accession>
<evidence type="ECO:0000313" key="3">
    <source>
        <dbReference type="Proteomes" id="UP000095751"/>
    </source>
</evidence>
<protein>
    <submittedName>
        <fullName evidence="2">Uncharacterized protein</fullName>
    </submittedName>
</protein>
<organism evidence="2 3">
    <name type="scientific">Fragilariopsis cylindrus CCMP1102</name>
    <dbReference type="NCBI Taxonomy" id="635003"/>
    <lineage>
        <taxon>Eukaryota</taxon>
        <taxon>Sar</taxon>
        <taxon>Stramenopiles</taxon>
        <taxon>Ochrophyta</taxon>
        <taxon>Bacillariophyta</taxon>
        <taxon>Bacillariophyceae</taxon>
        <taxon>Bacillariophycidae</taxon>
        <taxon>Bacillariales</taxon>
        <taxon>Bacillariaceae</taxon>
        <taxon>Fragilariopsis</taxon>
    </lineage>
</organism>
<dbReference type="Proteomes" id="UP000095751">
    <property type="component" value="Unassembled WGS sequence"/>
</dbReference>